<proteinExistence type="predicted"/>
<accession>A0A7W7PD22</accession>
<dbReference type="Proteomes" id="UP000556436">
    <property type="component" value="Unassembled WGS sequence"/>
</dbReference>
<evidence type="ECO:0000313" key="2">
    <source>
        <dbReference type="EMBL" id="MBB4886326.1"/>
    </source>
</evidence>
<name>A0A7W7PD22_STRNE</name>
<dbReference type="RefSeq" id="WP_184733462.1">
    <property type="nucleotide sequence ID" value="NZ_BMRW01000004.1"/>
</dbReference>
<protein>
    <submittedName>
        <fullName evidence="2">Uncharacterized protein</fullName>
    </submittedName>
</protein>
<comment type="caution">
    <text evidence="2">The sequence shown here is derived from an EMBL/GenBank/DDBJ whole genome shotgun (WGS) entry which is preliminary data.</text>
</comment>
<evidence type="ECO:0000256" key="1">
    <source>
        <dbReference type="SAM" id="MobiDB-lite"/>
    </source>
</evidence>
<dbReference type="EMBL" id="JACHJG010000004">
    <property type="protein sequence ID" value="MBB4886326.1"/>
    <property type="molecule type" value="Genomic_DNA"/>
</dbReference>
<keyword evidence="3" id="KW-1185">Reference proteome</keyword>
<reference evidence="2 3" key="1">
    <citation type="submission" date="2020-08" db="EMBL/GenBank/DDBJ databases">
        <title>Genomic Encyclopedia of Type Strains, Phase III (KMG-III): the genomes of soil and plant-associated and newly described type strains.</title>
        <authorList>
            <person name="Whitman W."/>
        </authorList>
    </citation>
    <scope>NUCLEOTIDE SEQUENCE [LARGE SCALE GENOMIC DNA]</scope>
    <source>
        <strain evidence="2 3">CECT 3265</strain>
    </source>
</reference>
<sequence length="120" mass="12169">MSRDHREEQGGAATANGSGGPGGAADGICFAGIAPWSQPVHAQAGRLREQAARLREGAAAVSLPGAEGAALRRRILGHAARAESAARSLDRAADALFAHEAVLTALATRRRETGGATHIG</sequence>
<evidence type="ECO:0000313" key="3">
    <source>
        <dbReference type="Proteomes" id="UP000556436"/>
    </source>
</evidence>
<feature type="region of interest" description="Disordered" evidence="1">
    <location>
        <begin position="1"/>
        <end position="22"/>
    </location>
</feature>
<gene>
    <name evidence="2" type="ORF">FHS38_002359</name>
</gene>
<dbReference type="AlphaFoldDB" id="A0A7W7PD22"/>
<organism evidence="2 3">
    <name type="scientific">Streptomyces netropsis</name>
    <name type="common">Streptoverticillium netropsis</name>
    <dbReference type="NCBI Taxonomy" id="55404"/>
    <lineage>
        <taxon>Bacteria</taxon>
        <taxon>Bacillati</taxon>
        <taxon>Actinomycetota</taxon>
        <taxon>Actinomycetes</taxon>
        <taxon>Kitasatosporales</taxon>
        <taxon>Streptomycetaceae</taxon>
        <taxon>Streptomyces</taxon>
    </lineage>
</organism>